<evidence type="ECO:0000256" key="1">
    <source>
        <dbReference type="SAM" id="MobiDB-lite"/>
    </source>
</evidence>
<gene>
    <name evidence="2" type="primary">Piso0_005722</name>
    <name evidence="2" type="ORF">GNLVRS01_PISO0N21155g</name>
</gene>
<organism evidence="2 3">
    <name type="scientific">Pichia sorbitophila (strain ATCC MYA-4447 / BCRC 22081 / CBS 7064 / NBRC 10061 / NRRL Y-12695)</name>
    <name type="common">Hybrid yeast</name>
    <dbReference type="NCBI Taxonomy" id="559304"/>
    <lineage>
        <taxon>Eukaryota</taxon>
        <taxon>Fungi</taxon>
        <taxon>Dikarya</taxon>
        <taxon>Ascomycota</taxon>
        <taxon>Saccharomycotina</taxon>
        <taxon>Pichiomycetes</taxon>
        <taxon>Debaryomycetaceae</taxon>
        <taxon>Millerozyma</taxon>
    </lineage>
</organism>
<dbReference type="Gene3D" id="1.25.40.10">
    <property type="entry name" value="Tetratricopeptide repeat domain"/>
    <property type="match status" value="1"/>
</dbReference>
<dbReference type="InterPro" id="IPR011990">
    <property type="entry name" value="TPR-like_helical_dom_sf"/>
</dbReference>
<dbReference type="SUPFAM" id="SSF48452">
    <property type="entry name" value="TPR-like"/>
    <property type="match status" value="1"/>
</dbReference>
<dbReference type="EMBL" id="FO082046">
    <property type="protein sequence ID" value="CCE87179.1"/>
    <property type="molecule type" value="Genomic_DNA"/>
</dbReference>
<dbReference type="InParanoid" id="G8XZS0"/>
<dbReference type="HOGENOM" id="CLU_061203_0_0_1"/>
<feature type="compositionally biased region" description="Acidic residues" evidence="1">
    <location>
        <begin position="397"/>
        <end position="413"/>
    </location>
</feature>
<evidence type="ECO:0000313" key="2">
    <source>
        <dbReference type="EMBL" id="CCE87179.1"/>
    </source>
</evidence>
<name>G8XZS0_PICSO</name>
<feature type="compositionally biased region" description="Basic and acidic residues" evidence="1">
    <location>
        <begin position="385"/>
        <end position="396"/>
    </location>
</feature>
<protein>
    <submittedName>
        <fullName evidence="2">Piso0_005722 protein</fullName>
    </submittedName>
</protein>
<dbReference type="AlphaFoldDB" id="G8XZS0"/>
<dbReference type="OrthoDB" id="1914839at2759"/>
<dbReference type="CDD" id="cd24142">
    <property type="entry name" value="ACL4-like"/>
    <property type="match status" value="1"/>
</dbReference>
<dbReference type="Proteomes" id="UP000005222">
    <property type="component" value="Chromosome N"/>
</dbReference>
<evidence type="ECO:0000313" key="3">
    <source>
        <dbReference type="Proteomes" id="UP000005222"/>
    </source>
</evidence>
<accession>G8XZS0</accession>
<sequence>MNTSQRLKVEQPSTLSIMSECLSVIKEAKALLDDSNPEGALDFISSHAEEHRENPAFLEAFGEILLENNLLEEAYDILRAACDIDPEAAIGTEKFFYLGQIVGGADGIKLLDIGLRKLSQQLQDVQNDKGQDDATLVELAKTYPSKEDLVRVLIKKINKGVFAEIEIWMTDLCMEPDAEEKCDSLVKYALSLDEKNPEALSILSSVRISQQKFDEAKQALADSWEQFQLKKAKLQEAANASEPAATKQTELDETSLEYVDLVQPLLALARYAIELEVYETAIDISAAVQDINDFILESFYYQALSSILLAKRQVRNTNNIAIEDYRDLEMDTLINSSDPQIKTYLEEAKSALTQGYKIINSDSIDADAELIDQVLSTLKSLGGPNKEDLMPFKKDDLDEEGWEDEITYDDEEQ</sequence>
<dbReference type="FunCoup" id="G8XZS0">
    <property type="interactions" value="506"/>
</dbReference>
<keyword evidence="3" id="KW-1185">Reference proteome</keyword>
<reference evidence="2 3" key="1">
    <citation type="journal article" date="2012" name="G3 (Bethesda)">
        <title>Pichia sorbitophila, an interspecies yeast hybrid reveals early steps of genome resolution following polyploidization.</title>
        <authorList>
            <person name="Leh Louis V."/>
            <person name="Despons L."/>
            <person name="Friedrich A."/>
            <person name="Martin T."/>
            <person name="Durrens P."/>
            <person name="Casaregola S."/>
            <person name="Neuveglise C."/>
            <person name="Fairhead C."/>
            <person name="Marck C."/>
            <person name="Cruz J.A."/>
            <person name="Straub M.L."/>
            <person name="Kugler V."/>
            <person name="Sacerdot C."/>
            <person name="Uzunov Z."/>
            <person name="Thierry A."/>
            <person name="Weiss S."/>
            <person name="Bleykasten C."/>
            <person name="De Montigny J."/>
            <person name="Jacques N."/>
            <person name="Jung P."/>
            <person name="Lemaire M."/>
            <person name="Mallet S."/>
            <person name="Morel G."/>
            <person name="Richard G.F."/>
            <person name="Sarkar A."/>
            <person name="Savel G."/>
            <person name="Schacherer J."/>
            <person name="Seret M.L."/>
            <person name="Talla E."/>
            <person name="Samson G."/>
            <person name="Jubin C."/>
            <person name="Poulain J."/>
            <person name="Vacherie B."/>
            <person name="Barbe V."/>
            <person name="Pelletier E."/>
            <person name="Sherman D.J."/>
            <person name="Westhof E."/>
            <person name="Weissenbach J."/>
            <person name="Baret P.V."/>
            <person name="Wincker P."/>
            <person name="Gaillardin C."/>
            <person name="Dujon B."/>
            <person name="Souciet J.L."/>
        </authorList>
    </citation>
    <scope>NUCLEOTIDE SEQUENCE [LARGE SCALE GENOMIC DNA]</scope>
    <source>
        <strain evidence="3">ATCC MYA-4447 / BCRC 22081 / CBS 7064 / NBRC 10061 / NRRL Y-12695</strain>
    </source>
</reference>
<dbReference type="eggNOG" id="ENOG502QSAH">
    <property type="taxonomic scope" value="Eukaryota"/>
</dbReference>
<proteinExistence type="predicted"/>
<feature type="region of interest" description="Disordered" evidence="1">
    <location>
        <begin position="383"/>
        <end position="413"/>
    </location>
</feature>
<dbReference type="STRING" id="559304.G8XZS0"/>